<feature type="compositionally biased region" description="Basic and acidic residues" evidence="1">
    <location>
        <begin position="702"/>
        <end position="713"/>
    </location>
</feature>
<dbReference type="InterPro" id="IPR042620">
    <property type="entry name" value="NSUN7"/>
</dbReference>
<proteinExistence type="predicted"/>
<dbReference type="Gene3D" id="3.40.50.150">
    <property type="entry name" value="Vaccinia Virus protein VP39"/>
    <property type="match status" value="1"/>
</dbReference>
<name>A0AAV2NI04_9HYME</name>
<organism evidence="2 3">
    <name type="scientific">Lasius platythorax</name>
    <dbReference type="NCBI Taxonomy" id="488582"/>
    <lineage>
        <taxon>Eukaryota</taxon>
        <taxon>Metazoa</taxon>
        <taxon>Ecdysozoa</taxon>
        <taxon>Arthropoda</taxon>
        <taxon>Hexapoda</taxon>
        <taxon>Insecta</taxon>
        <taxon>Pterygota</taxon>
        <taxon>Neoptera</taxon>
        <taxon>Endopterygota</taxon>
        <taxon>Hymenoptera</taxon>
        <taxon>Apocrita</taxon>
        <taxon>Aculeata</taxon>
        <taxon>Formicoidea</taxon>
        <taxon>Formicidae</taxon>
        <taxon>Formicinae</taxon>
        <taxon>Lasius</taxon>
        <taxon>Lasius</taxon>
    </lineage>
</organism>
<dbReference type="EMBL" id="OZ034825">
    <property type="protein sequence ID" value="CAL1679653.1"/>
    <property type="molecule type" value="Genomic_DNA"/>
</dbReference>
<gene>
    <name evidence="2" type="ORF">LPLAT_LOCUS5804</name>
</gene>
<evidence type="ECO:0000313" key="2">
    <source>
        <dbReference type="EMBL" id="CAL1679653.1"/>
    </source>
</evidence>
<dbReference type="PANTHER" id="PTHR14663:SF2">
    <property type="entry name" value="METHYLTRANSFERASE NSUN7-RELATED"/>
    <property type="match status" value="1"/>
</dbReference>
<protein>
    <recommendedName>
        <fullName evidence="4">Methyltransferase NSUN7</fullName>
    </recommendedName>
</protein>
<dbReference type="Proteomes" id="UP001497644">
    <property type="component" value="Chromosome 2"/>
</dbReference>
<evidence type="ECO:0000256" key="1">
    <source>
        <dbReference type="SAM" id="MobiDB-lite"/>
    </source>
</evidence>
<keyword evidence="3" id="KW-1185">Reference proteome</keyword>
<sequence length="850" mass="96474">MTIGDPSDPSPKSERSSDDVEIDVAIDARKTSIFTLYAKIFRLLLTTQTPNLSLLSDEQRDRELEKLILPSNEEWRHRVYHSLVELQREKDAETEDKRTEDPKRHMSRKDSQDWEWRPREGGHLPKGRRDESQDVVASLKAITGTGGSMTEACVEPGWRVNDIVLAAKVLQNARPSPSYANEAEMRRVFGLVYDVLRYKNILNRALEDGGFWYENSALKQREKVVWLLLYDMQGRKFARRRDGNALETRNRIFKTFGLKDIEDALLKAKTHLAASISRLRIGGSALSLDELLPTHLRTAEGISWSDEGAIASGWINTMRVADKDEFVKGMSRLKLELCDDLRAAELNETDYIFDPICPKMINLHDKARERLAVSDLVRGHRFVFLERSLCLGAATLAQAIRVARLCGPVILTHSIAPRHTGYLAGLLADIEDAGRLLVFGAGDRRCEYEAYLGTLGVTLQQCRIFSEKYVSPPASIELERATVVLATPPCSYTGIRDIVDLAVARDGDTGLLESLTSDLAGGEMKQPRALLAEQFSTLKHALTRPNIQFLIYEVHTILPSETTEMIRQVVEYANRIATEKYIREHPPKRKTAAKDGSGKVSKIVRQPGRQEQWEDQSQMQHEQTISIKQEDEDEVSLVTTDDIVIPDSDLFEVGSIDEIYGEDSERTLDPGCFVAVIKRKEMMQFDSLFMIKVAESKGLFGDPDKERNPKQRVEVTSAATRQTSQRNRRGLKRAKVEIDRVAAPTHSSLSRAASRHDQLCPRHSRYIVRGEKLLSTQVRETRRRDARRWWRDAMTFLVHAEGGSSNEFRATRSDPFTQKPLYPFHVKRIALSKRRRRQGNLTVDSAQSLI</sequence>
<accession>A0AAV2NI04</accession>
<dbReference type="InterPro" id="IPR029063">
    <property type="entry name" value="SAM-dependent_MTases_sf"/>
</dbReference>
<dbReference type="PANTHER" id="PTHR14663">
    <property type="entry name" value="METHYLTRANSFERASE NSUN7-RELATED"/>
    <property type="match status" value="1"/>
</dbReference>
<feature type="region of interest" description="Disordered" evidence="1">
    <location>
        <begin position="700"/>
        <end position="732"/>
    </location>
</feature>
<feature type="compositionally biased region" description="Basic and acidic residues" evidence="1">
    <location>
        <begin position="89"/>
        <end position="132"/>
    </location>
</feature>
<dbReference type="AlphaFoldDB" id="A0AAV2NI04"/>
<feature type="region of interest" description="Disordered" evidence="1">
    <location>
        <begin position="89"/>
        <end position="134"/>
    </location>
</feature>
<reference evidence="2" key="1">
    <citation type="submission" date="2024-04" db="EMBL/GenBank/DDBJ databases">
        <authorList>
            <consortium name="Molecular Ecology Group"/>
        </authorList>
    </citation>
    <scope>NUCLEOTIDE SEQUENCE</scope>
</reference>
<evidence type="ECO:0008006" key="4">
    <source>
        <dbReference type="Google" id="ProtNLM"/>
    </source>
</evidence>
<evidence type="ECO:0000313" key="3">
    <source>
        <dbReference type="Proteomes" id="UP001497644"/>
    </source>
</evidence>